<accession>A0A1G2LC93</accession>
<sequence length="90" mass="10052">MRRIDIRRREARSTAARRSPLATSSAKPMKSRRPKPLPRARAARPRVKIGTSAPMMGSASETSVNSSAEKKKRDDAMKRMPETSARMTID</sequence>
<protein>
    <submittedName>
        <fullName evidence="2">Uncharacterized protein</fullName>
    </submittedName>
</protein>
<feature type="compositionally biased region" description="Basic and acidic residues" evidence="1">
    <location>
        <begin position="68"/>
        <end position="81"/>
    </location>
</feature>
<organism evidence="2 3">
    <name type="scientific">Candidatus Sungbacteria bacterium RIFCSPLOWO2_01_FULL_59_16</name>
    <dbReference type="NCBI Taxonomy" id="1802280"/>
    <lineage>
        <taxon>Bacteria</taxon>
        <taxon>Candidatus Sungiibacteriota</taxon>
    </lineage>
</organism>
<dbReference type="Proteomes" id="UP000176705">
    <property type="component" value="Unassembled WGS sequence"/>
</dbReference>
<evidence type="ECO:0000256" key="1">
    <source>
        <dbReference type="SAM" id="MobiDB-lite"/>
    </source>
</evidence>
<reference evidence="2 3" key="1">
    <citation type="journal article" date="2016" name="Nat. Commun.">
        <title>Thousands of microbial genomes shed light on interconnected biogeochemical processes in an aquifer system.</title>
        <authorList>
            <person name="Anantharaman K."/>
            <person name="Brown C.T."/>
            <person name="Hug L.A."/>
            <person name="Sharon I."/>
            <person name="Castelle C.J."/>
            <person name="Probst A.J."/>
            <person name="Thomas B.C."/>
            <person name="Singh A."/>
            <person name="Wilkins M.J."/>
            <person name="Karaoz U."/>
            <person name="Brodie E.L."/>
            <person name="Williams K.H."/>
            <person name="Hubbard S.S."/>
            <person name="Banfield J.F."/>
        </authorList>
    </citation>
    <scope>NUCLEOTIDE SEQUENCE [LARGE SCALE GENOMIC DNA]</scope>
</reference>
<evidence type="ECO:0000313" key="2">
    <source>
        <dbReference type="EMBL" id="OHA09247.1"/>
    </source>
</evidence>
<dbReference type="AlphaFoldDB" id="A0A1G2LC93"/>
<dbReference type="EMBL" id="MHQS01000005">
    <property type="protein sequence ID" value="OHA09247.1"/>
    <property type="molecule type" value="Genomic_DNA"/>
</dbReference>
<feature type="compositionally biased region" description="Basic residues" evidence="1">
    <location>
        <begin position="29"/>
        <end position="47"/>
    </location>
</feature>
<name>A0A1G2LC93_9BACT</name>
<evidence type="ECO:0000313" key="3">
    <source>
        <dbReference type="Proteomes" id="UP000176705"/>
    </source>
</evidence>
<proteinExistence type="predicted"/>
<gene>
    <name evidence="2" type="ORF">A3B37_03485</name>
</gene>
<feature type="region of interest" description="Disordered" evidence="1">
    <location>
        <begin position="1"/>
        <end position="90"/>
    </location>
</feature>
<comment type="caution">
    <text evidence="2">The sequence shown here is derived from an EMBL/GenBank/DDBJ whole genome shotgun (WGS) entry which is preliminary data.</text>
</comment>